<dbReference type="PANTHER" id="PTHR35936">
    <property type="entry name" value="MEMBRANE-BOUND LYTIC MUREIN TRANSGLYCOSYLASE F"/>
    <property type="match status" value="1"/>
</dbReference>
<reference evidence="1 2" key="1">
    <citation type="submission" date="2022-12" db="EMBL/GenBank/DDBJ databases">
        <title>Metagenome assembled genome from gulf of manar.</title>
        <authorList>
            <person name="Kohli P."/>
            <person name="Pk S."/>
            <person name="Venkata Ramana C."/>
            <person name="Sasikala C."/>
        </authorList>
    </citation>
    <scope>NUCLEOTIDE SEQUENCE [LARGE SCALE GENOMIC DNA]</scope>
    <source>
        <strain evidence="1">JB008</strain>
    </source>
</reference>
<evidence type="ECO:0000313" key="1">
    <source>
        <dbReference type="EMBL" id="MDC7228018.1"/>
    </source>
</evidence>
<sequence>MLVKVRKISLIALFMMLLISFSSCRKAHFESQIIKQAESAIGNDVAAKFSAEEKARIQQLRDAGGLKAVAMVSKDNYFEKEDGEIAGLDYLLAEYCAEKMGVPLIINVQDDFSRFFSNNGSFNPAVINDENIIYVPDLIKTNDVYILPITVTKWRERIVNMLSMYPAGVALYGKGLEDIKDYSQLNGRSVAVMKGVYLETLIDELEEEYTIEIPRVYIKSSEPPAAYLMDGRADFTIEGYHLAVKAVTDFTELTLFPLPVNRVIVGWVFKKDDDLLESIIAKLYDQSLEDGYFQRIFYETFNVDFDKYIDNIH</sequence>
<proteinExistence type="predicted"/>
<dbReference type="AlphaFoldDB" id="A0AAJ1MJY2"/>
<gene>
    <name evidence="1" type="ORF">PQJ61_14745</name>
</gene>
<dbReference type="PROSITE" id="PS51257">
    <property type="entry name" value="PROKAR_LIPOPROTEIN"/>
    <property type="match status" value="1"/>
</dbReference>
<dbReference type="EMBL" id="JAQQAL010000039">
    <property type="protein sequence ID" value="MDC7228018.1"/>
    <property type="molecule type" value="Genomic_DNA"/>
</dbReference>
<name>A0AAJ1MJY2_9SPIO</name>
<dbReference type="Proteomes" id="UP001221217">
    <property type="component" value="Unassembled WGS sequence"/>
</dbReference>
<protein>
    <submittedName>
        <fullName evidence="1">Transporter substrate-binding domain-containing protein</fullName>
    </submittedName>
</protein>
<evidence type="ECO:0000313" key="2">
    <source>
        <dbReference type="Proteomes" id="UP001221217"/>
    </source>
</evidence>
<comment type="caution">
    <text evidence="1">The sequence shown here is derived from an EMBL/GenBank/DDBJ whole genome shotgun (WGS) entry which is preliminary data.</text>
</comment>
<accession>A0AAJ1MJY2</accession>
<organism evidence="1 2">
    <name type="scientific">Candidatus Thalassospirochaeta sargassi</name>
    <dbReference type="NCBI Taxonomy" id="3119039"/>
    <lineage>
        <taxon>Bacteria</taxon>
        <taxon>Pseudomonadati</taxon>
        <taxon>Spirochaetota</taxon>
        <taxon>Spirochaetia</taxon>
        <taxon>Spirochaetales</taxon>
        <taxon>Spirochaetaceae</taxon>
        <taxon>Candidatus Thalassospirochaeta</taxon>
    </lineage>
</organism>
<dbReference type="SUPFAM" id="SSF53850">
    <property type="entry name" value="Periplasmic binding protein-like II"/>
    <property type="match status" value="1"/>
</dbReference>
<dbReference type="Gene3D" id="3.40.190.10">
    <property type="entry name" value="Periplasmic binding protein-like II"/>
    <property type="match status" value="2"/>
</dbReference>